<evidence type="ECO:0000313" key="1">
    <source>
        <dbReference type="EMBL" id="RFS86018.1"/>
    </source>
</evidence>
<protein>
    <submittedName>
        <fullName evidence="1">Uncharacterized protein</fullName>
    </submittedName>
</protein>
<dbReference type="AlphaFoldDB" id="A0A372GKW9"/>
<organism evidence="1 2">
    <name type="scientific">Actinomadura spongiicola</name>
    <dbReference type="NCBI Taxonomy" id="2303421"/>
    <lineage>
        <taxon>Bacteria</taxon>
        <taxon>Bacillati</taxon>
        <taxon>Actinomycetota</taxon>
        <taxon>Actinomycetes</taxon>
        <taxon>Streptosporangiales</taxon>
        <taxon>Thermomonosporaceae</taxon>
        <taxon>Actinomadura</taxon>
    </lineage>
</organism>
<dbReference type="RefSeq" id="WP_117398133.1">
    <property type="nucleotide sequence ID" value="NZ_QVNQ01000002.1"/>
</dbReference>
<sequence length="86" mass="9461">MLKSEVSAERLHAAVRRRAPRIATSVVRDEEFTRVSVTYRDAGPLHIGWDGSSYTWHNGPDRGTSLGTDPDKAADLIATTLRGSPR</sequence>
<evidence type="ECO:0000313" key="2">
    <source>
        <dbReference type="Proteomes" id="UP000262882"/>
    </source>
</evidence>
<dbReference type="EMBL" id="QVNQ01000002">
    <property type="protein sequence ID" value="RFS86018.1"/>
    <property type="molecule type" value="Genomic_DNA"/>
</dbReference>
<keyword evidence="2" id="KW-1185">Reference proteome</keyword>
<dbReference type="Proteomes" id="UP000262882">
    <property type="component" value="Unassembled WGS sequence"/>
</dbReference>
<proteinExistence type="predicted"/>
<comment type="caution">
    <text evidence="1">The sequence shown here is derived from an EMBL/GenBank/DDBJ whole genome shotgun (WGS) entry which is preliminary data.</text>
</comment>
<accession>A0A372GKW9</accession>
<dbReference type="OrthoDB" id="3483444at2"/>
<name>A0A372GKW9_9ACTN</name>
<gene>
    <name evidence="1" type="ORF">D0T12_05135</name>
</gene>
<reference evidence="1 2" key="1">
    <citation type="submission" date="2018-08" db="EMBL/GenBank/DDBJ databases">
        <title>Actinomadura spongicola sp. nov., isolated from marine sponge Leucetta chagosensis.</title>
        <authorList>
            <person name="Li L."/>
            <person name="Lin H.W."/>
        </authorList>
    </citation>
    <scope>NUCLEOTIDE SEQUENCE [LARGE SCALE GENOMIC DNA]</scope>
    <source>
        <strain evidence="1 2">LHW52907</strain>
    </source>
</reference>